<dbReference type="AlphaFoldDB" id="A0AA88DCD7"/>
<evidence type="ECO:0000313" key="2">
    <source>
        <dbReference type="EMBL" id="GMN51011.1"/>
    </source>
</evidence>
<sequence length="130" mass="14253">MPTSPNPSPPPFPPRTRAQSTPPHPTPTSPNPSPPTLEQGVRRAGMTKARKHRLGRSNQAWLGQMGESCETQASVARTGPEERGPTDVRMWGATKNGQMCVGRLWACNARGVHGCKQLTQLLLPHRTFRK</sequence>
<feature type="compositionally biased region" description="Pro residues" evidence="1">
    <location>
        <begin position="1"/>
        <end position="14"/>
    </location>
</feature>
<organism evidence="2 3">
    <name type="scientific">Ficus carica</name>
    <name type="common">Common fig</name>
    <dbReference type="NCBI Taxonomy" id="3494"/>
    <lineage>
        <taxon>Eukaryota</taxon>
        <taxon>Viridiplantae</taxon>
        <taxon>Streptophyta</taxon>
        <taxon>Embryophyta</taxon>
        <taxon>Tracheophyta</taxon>
        <taxon>Spermatophyta</taxon>
        <taxon>Magnoliopsida</taxon>
        <taxon>eudicotyledons</taxon>
        <taxon>Gunneridae</taxon>
        <taxon>Pentapetalae</taxon>
        <taxon>rosids</taxon>
        <taxon>fabids</taxon>
        <taxon>Rosales</taxon>
        <taxon>Moraceae</taxon>
        <taxon>Ficeae</taxon>
        <taxon>Ficus</taxon>
    </lineage>
</organism>
<evidence type="ECO:0000256" key="1">
    <source>
        <dbReference type="SAM" id="MobiDB-lite"/>
    </source>
</evidence>
<protein>
    <submittedName>
        <fullName evidence="2">Uncharacterized protein</fullName>
    </submittedName>
</protein>
<dbReference type="Proteomes" id="UP001187192">
    <property type="component" value="Unassembled WGS sequence"/>
</dbReference>
<name>A0AA88DCD7_FICCA</name>
<comment type="caution">
    <text evidence="2">The sequence shown here is derived from an EMBL/GenBank/DDBJ whole genome shotgun (WGS) entry which is preliminary data.</text>
</comment>
<accession>A0AA88DCD7</accession>
<dbReference type="EMBL" id="BTGU01000036">
    <property type="protein sequence ID" value="GMN51011.1"/>
    <property type="molecule type" value="Genomic_DNA"/>
</dbReference>
<gene>
    <name evidence="2" type="ORF">TIFTF001_020170</name>
</gene>
<evidence type="ECO:0000313" key="3">
    <source>
        <dbReference type="Proteomes" id="UP001187192"/>
    </source>
</evidence>
<reference evidence="2" key="1">
    <citation type="submission" date="2023-07" db="EMBL/GenBank/DDBJ databases">
        <title>draft genome sequence of fig (Ficus carica).</title>
        <authorList>
            <person name="Takahashi T."/>
            <person name="Nishimura K."/>
        </authorList>
    </citation>
    <scope>NUCLEOTIDE SEQUENCE</scope>
</reference>
<keyword evidence="3" id="KW-1185">Reference proteome</keyword>
<feature type="compositionally biased region" description="Pro residues" evidence="1">
    <location>
        <begin position="22"/>
        <end position="35"/>
    </location>
</feature>
<proteinExistence type="predicted"/>
<feature type="region of interest" description="Disordered" evidence="1">
    <location>
        <begin position="1"/>
        <end position="90"/>
    </location>
</feature>